<dbReference type="EMBL" id="FWZB01000036">
    <property type="protein sequence ID" value="SMD93992.1"/>
    <property type="molecule type" value="Genomic_DNA"/>
</dbReference>
<dbReference type="RefSeq" id="WP_076868776.1">
    <property type="nucleotide sequence ID" value="NZ_FWZB01000036.1"/>
</dbReference>
<sequence>MTRWINVQEAMKILEENYIKVSYKTFTDWLRKLEIAAVPSENRKEGWSIREEDLFEFIDKKRPGLRQILQEYQHLIQDINDVKQQVQVLFHKKNEGEVEYLEGRASITNGDIHFLYDVVNIMCEEISALQKQNQWMKDVYEQVVEEYDLLQQKVSTLDAVIENRQPLSNIDENRIQGLDEKAFQGLLRAQFKRLFPDRTYSLKGEKGLQIYQDFCNLVFPKEDKHLGIIKKGDEYIYQRTDEKSTQVNRLYNKVIKELLEDMEKRAVLGK</sequence>
<accession>A0A1Y5ZEW4</accession>
<proteinExistence type="predicted"/>
<dbReference type="AlphaFoldDB" id="A0A1Y5ZEW4"/>
<dbReference type="Proteomes" id="UP000194499">
    <property type="component" value="Unassembled WGS sequence"/>
</dbReference>
<reference evidence="2" key="1">
    <citation type="submission" date="2017-04" db="EMBL/GenBank/DDBJ databases">
        <authorList>
            <person name="Criscuolo A."/>
        </authorList>
    </citation>
    <scope>NUCLEOTIDE SEQUENCE [LARGE SCALE GENOMIC DNA]</scope>
</reference>
<gene>
    <name evidence="1" type="ORF">BACERE00191_01971</name>
</gene>
<name>A0A1Y5ZEW4_9BACI</name>
<evidence type="ECO:0000313" key="1">
    <source>
        <dbReference type="EMBL" id="SMD93992.1"/>
    </source>
</evidence>
<evidence type="ECO:0008006" key="3">
    <source>
        <dbReference type="Google" id="ProtNLM"/>
    </source>
</evidence>
<evidence type="ECO:0000313" key="2">
    <source>
        <dbReference type="Proteomes" id="UP000194499"/>
    </source>
</evidence>
<protein>
    <recommendedName>
        <fullName evidence="3">DNA-binding protein</fullName>
    </recommendedName>
</protein>
<organism evidence="1 2">
    <name type="scientific">Bacillus pacificus</name>
    <dbReference type="NCBI Taxonomy" id="2026187"/>
    <lineage>
        <taxon>Bacteria</taxon>
        <taxon>Bacillati</taxon>
        <taxon>Bacillota</taxon>
        <taxon>Bacilli</taxon>
        <taxon>Bacillales</taxon>
        <taxon>Bacillaceae</taxon>
        <taxon>Bacillus</taxon>
        <taxon>Bacillus cereus group</taxon>
    </lineage>
</organism>